<accession>A0A8I2HAG1</accession>
<sequence>MFDFIKGRKTPETPKNTDIEAVGAESEVTVKESQYTVGGEVVKERHVTVTKGDGGPAPTTPTPPQVPAK</sequence>
<evidence type="ECO:0000313" key="4">
    <source>
        <dbReference type="Proteomes" id="UP000646877"/>
    </source>
</evidence>
<evidence type="ECO:0000313" key="2">
    <source>
        <dbReference type="EMBL" id="NLR21915.1"/>
    </source>
</evidence>
<dbReference type="Proteomes" id="UP001304419">
    <property type="component" value="Chromosome 1"/>
</dbReference>
<reference evidence="2" key="1">
    <citation type="submission" date="2019-10" db="EMBL/GenBank/DDBJ databases">
        <authorList>
            <person name="Paulsen S."/>
        </authorList>
    </citation>
    <scope>NUCLEOTIDE SEQUENCE</scope>
    <source>
        <strain evidence="2">LMG 19692</strain>
    </source>
</reference>
<dbReference type="Proteomes" id="UP000646877">
    <property type="component" value="Unassembled WGS sequence"/>
</dbReference>
<dbReference type="AlphaFoldDB" id="A0A8I2HAG1"/>
<evidence type="ECO:0000313" key="5">
    <source>
        <dbReference type="Proteomes" id="UP001304419"/>
    </source>
</evidence>
<feature type="region of interest" description="Disordered" evidence="1">
    <location>
        <begin position="48"/>
        <end position="69"/>
    </location>
</feature>
<reference evidence="3 5" key="2">
    <citation type="submission" date="2023-10" db="EMBL/GenBank/DDBJ databases">
        <title>To unveil natural product biosynthetic capacity in Pseudoalteromonas.</title>
        <authorList>
            <person name="Wang J."/>
        </authorList>
    </citation>
    <scope>NUCLEOTIDE SEQUENCE [LARGE SCALE GENOMIC DNA]</scope>
    <source>
        <strain evidence="3 5">DSM 15914</strain>
    </source>
</reference>
<dbReference type="EMBL" id="WEIA01000006">
    <property type="protein sequence ID" value="NLR21915.1"/>
    <property type="molecule type" value="Genomic_DNA"/>
</dbReference>
<name>A0A8I2HAG1_9GAMM</name>
<evidence type="ECO:0000313" key="3">
    <source>
        <dbReference type="EMBL" id="WOX28674.1"/>
    </source>
</evidence>
<protein>
    <submittedName>
        <fullName evidence="2">Uncharacterized protein</fullName>
    </submittedName>
</protein>
<dbReference type="GeneID" id="98337572"/>
<evidence type="ECO:0000256" key="1">
    <source>
        <dbReference type="SAM" id="MobiDB-lite"/>
    </source>
</evidence>
<dbReference type="RefSeq" id="WP_130127216.1">
    <property type="nucleotide sequence ID" value="NZ_CBCSDF010000013.1"/>
</dbReference>
<dbReference type="EMBL" id="CP137578">
    <property type="protein sequence ID" value="WOX28674.1"/>
    <property type="molecule type" value="Genomic_DNA"/>
</dbReference>
<proteinExistence type="predicted"/>
<organism evidence="2 4">
    <name type="scientific">Pseudoalteromonas maricaloris</name>
    <dbReference type="NCBI Taxonomy" id="184924"/>
    <lineage>
        <taxon>Bacteria</taxon>
        <taxon>Pseudomonadati</taxon>
        <taxon>Pseudomonadota</taxon>
        <taxon>Gammaproteobacteria</taxon>
        <taxon>Alteromonadales</taxon>
        <taxon>Pseudoalteromonadaceae</taxon>
        <taxon>Pseudoalteromonas</taxon>
    </lineage>
</organism>
<keyword evidence="5" id="KW-1185">Reference proteome</keyword>
<feature type="compositionally biased region" description="Pro residues" evidence="1">
    <location>
        <begin position="58"/>
        <end position="69"/>
    </location>
</feature>
<gene>
    <name evidence="2" type="ORF">F9Y85_11395</name>
    <name evidence="3" type="ORF">R5H13_18970</name>
</gene>